<evidence type="ECO:0000256" key="3">
    <source>
        <dbReference type="ARBA" id="ARBA00023002"/>
    </source>
</evidence>
<evidence type="ECO:0000256" key="2">
    <source>
        <dbReference type="ARBA" id="ARBA00022643"/>
    </source>
</evidence>
<keyword evidence="1" id="KW-0285">Flavoprotein</keyword>
<dbReference type="SUPFAM" id="SSF52218">
    <property type="entry name" value="Flavoproteins"/>
    <property type="match status" value="1"/>
</dbReference>
<dbReference type="PANTHER" id="PTHR43408">
    <property type="entry name" value="FMN REDUCTASE (NADPH)"/>
    <property type="match status" value="1"/>
</dbReference>
<dbReference type="AlphaFoldDB" id="A0A5C8HSC1"/>
<keyword evidence="3" id="KW-0560">Oxidoreductase</keyword>
<dbReference type="GO" id="GO:0016491">
    <property type="term" value="F:oxidoreductase activity"/>
    <property type="evidence" value="ECO:0007669"/>
    <property type="project" value="UniProtKB-KW"/>
</dbReference>
<protein>
    <submittedName>
        <fullName evidence="5">FMN reductase</fullName>
    </submittedName>
</protein>
<dbReference type="InterPro" id="IPR005025">
    <property type="entry name" value="FMN_Rdtase-like_dom"/>
</dbReference>
<proteinExistence type="predicted"/>
<dbReference type="Gene3D" id="3.40.50.360">
    <property type="match status" value="1"/>
</dbReference>
<comment type="caution">
    <text evidence="5">The sequence shown here is derived from an EMBL/GenBank/DDBJ whole genome shotgun (WGS) entry which is preliminary data.</text>
</comment>
<dbReference type="Proteomes" id="UP000321949">
    <property type="component" value="Unassembled WGS sequence"/>
</dbReference>
<dbReference type="RefSeq" id="WP_147050394.1">
    <property type="nucleotide sequence ID" value="NZ_BKAH01000006.1"/>
</dbReference>
<keyword evidence="6" id="KW-1185">Reference proteome</keyword>
<sequence length="186" mass="19054">MALRAVAVSGSLRSPSTTAALIDGILDELSAHVDITREVIELHPIAGDLAAALTGGGTSDAVTAALDAVAGADILVVATPIYRGSYTGLFKEFFDLVHQDALAGTPVLLAAGGGDDQHSLAIDHQLRPLFAFFRAVSLPVGVYARGADFADRRISGEALPAAIRRAVEAALPALPGVPSVTRVPVP</sequence>
<accession>A0A5C8HSC1</accession>
<dbReference type="EMBL" id="VRSX01000006">
    <property type="protein sequence ID" value="TXK08844.1"/>
    <property type="molecule type" value="Genomic_DNA"/>
</dbReference>
<feature type="domain" description="NADPH-dependent FMN reductase-like" evidence="4">
    <location>
        <begin position="4"/>
        <end position="146"/>
    </location>
</feature>
<keyword evidence="2" id="KW-0288">FMN</keyword>
<gene>
    <name evidence="5" type="ORF">FVP74_12180</name>
</gene>
<organism evidence="5 6">
    <name type="scientific">Microbacterium saccharophilum</name>
    <dbReference type="NCBI Taxonomy" id="1213358"/>
    <lineage>
        <taxon>Bacteria</taxon>
        <taxon>Bacillati</taxon>
        <taxon>Actinomycetota</taxon>
        <taxon>Actinomycetes</taxon>
        <taxon>Micrococcales</taxon>
        <taxon>Microbacteriaceae</taxon>
        <taxon>Microbacterium</taxon>
    </lineage>
</organism>
<reference evidence="5 6" key="1">
    <citation type="submission" date="2019-08" db="EMBL/GenBank/DDBJ databases">
        <authorList>
            <person name="Dong K."/>
        </authorList>
    </citation>
    <scope>NUCLEOTIDE SEQUENCE [LARGE SCALE GENOMIC DNA]</scope>
    <source>
        <strain evidence="5 6">K-1</strain>
    </source>
</reference>
<evidence type="ECO:0000256" key="1">
    <source>
        <dbReference type="ARBA" id="ARBA00022630"/>
    </source>
</evidence>
<dbReference type="Pfam" id="PF03358">
    <property type="entry name" value="FMN_red"/>
    <property type="match status" value="1"/>
</dbReference>
<dbReference type="InterPro" id="IPR051814">
    <property type="entry name" value="NAD(P)H-dep_FMN_reductase"/>
</dbReference>
<evidence type="ECO:0000313" key="5">
    <source>
        <dbReference type="EMBL" id="TXK08844.1"/>
    </source>
</evidence>
<dbReference type="OrthoDB" id="1643408at2"/>
<name>A0A5C8HSC1_9MICO</name>
<evidence type="ECO:0000259" key="4">
    <source>
        <dbReference type="Pfam" id="PF03358"/>
    </source>
</evidence>
<dbReference type="InterPro" id="IPR029039">
    <property type="entry name" value="Flavoprotein-like_sf"/>
</dbReference>
<evidence type="ECO:0000313" key="6">
    <source>
        <dbReference type="Proteomes" id="UP000321949"/>
    </source>
</evidence>
<dbReference type="PANTHER" id="PTHR43408:SF2">
    <property type="entry name" value="FMN REDUCTASE (NADPH)"/>
    <property type="match status" value="1"/>
</dbReference>